<dbReference type="EMBL" id="HG793126">
    <property type="protein sequence ID" value="CDK25735.1"/>
    <property type="molecule type" value="Genomic_DNA"/>
</dbReference>
<dbReference type="Proteomes" id="UP000019384">
    <property type="component" value="Unassembled WGS sequence"/>
</dbReference>
<keyword evidence="7" id="KW-0809">Transit peptide</keyword>
<evidence type="ECO:0000313" key="9">
    <source>
        <dbReference type="Proteomes" id="UP000019384"/>
    </source>
</evidence>
<evidence type="ECO:0000313" key="8">
    <source>
        <dbReference type="EMBL" id="CDK25735.1"/>
    </source>
</evidence>
<evidence type="ECO:0000256" key="7">
    <source>
        <dbReference type="RuleBase" id="RU368123"/>
    </source>
</evidence>
<dbReference type="AlphaFoldDB" id="W6MUL5"/>
<proteinExistence type="inferred from homology"/>
<name>W6MUL5_9ASCO</name>
<dbReference type="GO" id="GO:0005743">
    <property type="term" value="C:mitochondrial inner membrane"/>
    <property type="evidence" value="ECO:0007669"/>
    <property type="project" value="UniProtKB-SubCell"/>
</dbReference>
<reference evidence="8" key="1">
    <citation type="submission" date="2013-12" db="EMBL/GenBank/DDBJ databases">
        <authorList>
            <person name="Genoscope - CEA"/>
        </authorList>
    </citation>
    <scope>NUCLEOTIDE SEQUENCE</scope>
    <source>
        <strain evidence="8">CBS 1993</strain>
    </source>
</reference>
<dbReference type="RefSeq" id="XP_022457746.1">
    <property type="nucleotide sequence ID" value="XM_022603913.1"/>
</dbReference>
<keyword evidence="5 7" id="KW-0496">Mitochondrion</keyword>
<gene>
    <name evidence="8" type="ORF">KUCA_T00001705001</name>
</gene>
<evidence type="ECO:0000256" key="3">
    <source>
        <dbReference type="ARBA" id="ARBA00010514"/>
    </source>
</evidence>
<comment type="pathway">
    <text evidence="2 7">Energy metabolism; oxidative phosphorylation.</text>
</comment>
<dbReference type="UniPathway" id="UPA00705"/>
<evidence type="ECO:0000256" key="6">
    <source>
        <dbReference type="ARBA" id="ARBA00023136"/>
    </source>
</evidence>
<dbReference type="HOGENOM" id="CLU_169812_0_0_1"/>
<dbReference type="OrthoDB" id="9974841at2759"/>
<reference evidence="8" key="2">
    <citation type="submission" date="2014-02" db="EMBL/GenBank/DDBJ databases">
        <title>Complete DNA sequence of /Kuraishia capsulata/ illustrates novel genomic features among budding yeasts (/Saccharomycotina/).</title>
        <authorList>
            <person name="Morales L."/>
            <person name="Noel B."/>
            <person name="Porcel B."/>
            <person name="Marcet-Houben M."/>
            <person name="Hullo M-F."/>
            <person name="Sacerdot C."/>
            <person name="Tekaia F."/>
            <person name="Leh-Louis V."/>
            <person name="Despons L."/>
            <person name="Khanna V."/>
            <person name="Aury J-M."/>
            <person name="Barbe V."/>
            <person name="Couloux A."/>
            <person name="Labadie K."/>
            <person name="Pelletier E."/>
            <person name="Souciet J-L."/>
            <person name="Boekhout T."/>
            <person name="Gabaldon T."/>
            <person name="Wincker P."/>
            <person name="Dujon B."/>
        </authorList>
    </citation>
    <scope>NUCLEOTIDE SEQUENCE</scope>
    <source>
        <strain evidence="8">CBS 1993</strain>
    </source>
</reference>
<comment type="similarity">
    <text evidence="3 7">Belongs to the cytochrome c oxidase VIIc family.</text>
</comment>
<evidence type="ECO:0000256" key="5">
    <source>
        <dbReference type="ARBA" id="ARBA00023128"/>
    </source>
</evidence>
<evidence type="ECO:0000256" key="4">
    <source>
        <dbReference type="ARBA" id="ARBA00022792"/>
    </source>
</evidence>
<dbReference type="Pfam" id="PF02935">
    <property type="entry name" value="COX7C"/>
    <property type="match status" value="1"/>
</dbReference>
<dbReference type="GO" id="GO:0045277">
    <property type="term" value="C:respiratory chain complex IV"/>
    <property type="evidence" value="ECO:0007669"/>
    <property type="project" value="UniProtKB-UniRule"/>
</dbReference>
<sequence length="68" mass="7803">MLARLAQKQQLKQLSSKRMFSSSRQAFSGHDGGIYSNLPFKVKDRKIPYAVPHFAFFSMFHSIFVSCC</sequence>
<dbReference type="GeneID" id="34519134"/>
<dbReference type="GO" id="GO:0006123">
    <property type="term" value="P:mitochondrial electron transport, cytochrome c to oxygen"/>
    <property type="evidence" value="ECO:0007669"/>
    <property type="project" value="UniProtKB-UniRule"/>
</dbReference>
<keyword evidence="9" id="KW-1185">Reference proteome</keyword>
<comment type="function">
    <text evidence="7">Component of the cytochrome c oxidase, the last enzyme in the mitochondrial electron transport chain which drives oxidative phosphorylation. The respiratory chain contains 3 multisubunit complexes succinate dehydrogenase (complex II, CII), ubiquinol-cytochrome c oxidoreductase (cytochrome b-c1 complex, complex III, CIII) and cytochrome c oxidase (complex IV, CIV), that cooperate to transfer electrons derived from NADH and succinate to molecular oxygen, creating an electrochemical gradient over the inner membrane that drives transmembrane transport and the ATP synthase. Cytochrome c oxidase is the component of the respiratory chain that catalyzes the reduction of oxygen to water. Electrons originating from reduced cytochrome c in the intermembrane space (IMS) are transferred via the dinuclear copper A center (CU(A)) of subunit 2 and heme A of subunit 1 to the active site in subunit 1, a binuclear center (BNC) formed by heme A3 and copper B (CU(B)). The BNC reduces molecular oxygen to 2 water molecules using 4 electrons from cytochrome c in the IMS and 4 protons from the mitochondrial matrix.</text>
</comment>
<organism evidence="8 9">
    <name type="scientific">Kuraishia capsulata CBS 1993</name>
    <dbReference type="NCBI Taxonomy" id="1382522"/>
    <lineage>
        <taxon>Eukaryota</taxon>
        <taxon>Fungi</taxon>
        <taxon>Dikarya</taxon>
        <taxon>Ascomycota</taxon>
        <taxon>Saccharomycotina</taxon>
        <taxon>Pichiomycetes</taxon>
        <taxon>Pichiales</taxon>
        <taxon>Pichiaceae</taxon>
        <taxon>Kuraishia</taxon>
    </lineage>
</organism>
<comment type="subcellular location">
    <subcellularLocation>
        <location evidence="1 7">Mitochondrion inner membrane</location>
        <topology evidence="1 7">Single-pass membrane protein</topology>
    </subcellularLocation>
</comment>
<dbReference type="InterPro" id="IPR036636">
    <property type="entry name" value="COX7C/Cox8_sf"/>
</dbReference>
<keyword evidence="6" id="KW-0472">Membrane</keyword>
<comment type="subunit">
    <text evidence="7">Component of the cytochrome c oxidase (complex IV, CIV), a multisubunit enzyme composed of a catalytic core of 3 subunits and several supernumerary subunits. The complex exists as a monomer or a dimer and forms supercomplexes (SCs) in the inner mitochondrial membrane with ubiquinol-cytochrome c oxidoreductase (cytochrome b-c1 complex, complex III, CIII).</text>
</comment>
<dbReference type="InterPro" id="IPR004202">
    <property type="entry name" value="COX7C/Cox8"/>
</dbReference>
<accession>W6MUL5</accession>
<protein>
    <recommendedName>
        <fullName evidence="7">Cytochrome c oxidase subunit 8, mitochondrial</fullName>
    </recommendedName>
    <alternativeName>
        <fullName evidence="7">Cytochrome c oxidase polypeptide VIII</fullName>
    </alternativeName>
</protein>
<dbReference type="Gene3D" id="4.10.49.10">
    <property type="entry name" value="Cytochrome c oxidase subunit VIIc"/>
    <property type="match status" value="1"/>
</dbReference>
<keyword evidence="4 7" id="KW-0999">Mitochondrion inner membrane</keyword>
<evidence type="ECO:0000256" key="2">
    <source>
        <dbReference type="ARBA" id="ARBA00004673"/>
    </source>
</evidence>
<evidence type="ECO:0000256" key="1">
    <source>
        <dbReference type="ARBA" id="ARBA00004434"/>
    </source>
</evidence>